<protein>
    <submittedName>
        <fullName evidence="1">Uncharacterized protein</fullName>
    </submittedName>
</protein>
<sequence>MVKARREATAFAAVEIELNARRSENQAEGRFSRPPGKVV</sequence>
<evidence type="ECO:0000313" key="2">
    <source>
        <dbReference type="Proteomes" id="UP000002257"/>
    </source>
</evidence>
<dbReference type="EMBL" id="CP001280">
    <property type="protein sequence ID" value="ACK51448.1"/>
    <property type="molecule type" value="Genomic_DNA"/>
</dbReference>
<name>B8EM59_METSB</name>
<dbReference type="KEGG" id="msl:Msil_2524"/>
<reference evidence="1 2" key="1">
    <citation type="journal article" date="2010" name="J. Bacteriol.">
        <title>Complete genome sequence of the aerobic facultative methanotroph Methylocella silvestris BL2.</title>
        <authorList>
            <person name="Chen Y."/>
            <person name="Crombie A."/>
            <person name="Rahman M.T."/>
            <person name="Dedysh S.N."/>
            <person name="Liesack W."/>
            <person name="Stott M.B."/>
            <person name="Alam M."/>
            <person name="Theisen A.R."/>
            <person name="Murrell J.C."/>
            <person name="Dunfield P.F."/>
        </authorList>
    </citation>
    <scope>NUCLEOTIDE SEQUENCE [LARGE SCALE GENOMIC DNA]</scope>
    <source>
        <strain evidence="2">DSM 15510 / CIP 108128 / LMG 27833 / NCIMB 13906 / BL2</strain>
    </source>
</reference>
<gene>
    <name evidence="1" type="ordered locus">Msil_2524</name>
</gene>
<keyword evidence="2" id="KW-1185">Reference proteome</keyword>
<proteinExistence type="predicted"/>
<dbReference type="AlphaFoldDB" id="B8EM59"/>
<organism evidence="1 2">
    <name type="scientific">Methylocella silvestris (strain DSM 15510 / CIP 108128 / LMG 27833 / NCIMB 13906 / BL2)</name>
    <dbReference type="NCBI Taxonomy" id="395965"/>
    <lineage>
        <taxon>Bacteria</taxon>
        <taxon>Pseudomonadati</taxon>
        <taxon>Pseudomonadota</taxon>
        <taxon>Alphaproteobacteria</taxon>
        <taxon>Hyphomicrobiales</taxon>
        <taxon>Beijerinckiaceae</taxon>
        <taxon>Methylocella</taxon>
    </lineage>
</organism>
<dbReference type="STRING" id="395965.Msil_2524"/>
<dbReference type="HOGENOM" id="CLU_3312653_0_0_5"/>
<accession>B8EM59</accession>
<evidence type="ECO:0000313" key="1">
    <source>
        <dbReference type="EMBL" id="ACK51448.1"/>
    </source>
</evidence>
<dbReference type="Proteomes" id="UP000002257">
    <property type="component" value="Chromosome"/>
</dbReference>